<dbReference type="RefSeq" id="WP_190825415.1">
    <property type="nucleotide sequence ID" value="NZ_CAWPPI010000013.1"/>
</dbReference>
<evidence type="ECO:0000313" key="2">
    <source>
        <dbReference type="Proteomes" id="UP000629098"/>
    </source>
</evidence>
<sequence>MYSDSEGAIAGREVPGIHVFPLCDRHHKIAHLKRYWRKGRTPPPTLDSRNTPEFYETLQQGWREKIK</sequence>
<gene>
    <name evidence="1" type="ORF">ICL16_03040</name>
</gene>
<name>A0A8J7BW48_9CYAN</name>
<reference evidence="1" key="1">
    <citation type="submission" date="2020-09" db="EMBL/GenBank/DDBJ databases">
        <title>Iningainema tapete sp. nov. (Scytonemataceae, Cyanobacteria) from greenhouses in central Florida (USA) produces two types of nodularin with biosynthetic potential for microcystin-LR and anabaenopeptins.</title>
        <authorList>
            <person name="Berthold D.E."/>
            <person name="Lefler F.W."/>
            <person name="Huang I.-S."/>
            <person name="Abdulla H."/>
            <person name="Zimba P.V."/>
            <person name="Laughinghouse H.D. IV."/>
        </authorList>
    </citation>
    <scope>NUCLEOTIDE SEQUENCE</scope>
    <source>
        <strain evidence="1">BLCCT55</strain>
    </source>
</reference>
<dbReference type="EMBL" id="JACXAE010000013">
    <property type="protein sequence ID" value="MBD2771122.1"/>
    <property type="molecule type" value="Genomic_DNA"/>
</dbReference>
<comment type="caution">
    <text evidence="1">The sequence shown here is derived from an EMBL/GenBank/DDBJ whole genome shotgun (WGS) entry which is preliminary data.</text>
</comment>
<proteinExistence type="predicted"/>
<organism evidence="1 2">
    <name type="scientific">Iningainema tapete BLCC-T55</name>
    <dbReference type="NCBI Taxonomy" id="2748662"/>
    <lineage>
        <taxon>Bacteria</taxon>
        <taxon>Bacillati</taxon>
        <taxon>Cyanobacteriota</taxon>
        <taxon>Cyanophyceae</taxon>
        <taxon>Nostocales</taxon>
        <taxon>Scytonemataceae</taxon>
        <taxon>Iningainema tapete</taxon>
    </lineage>
</organism>
<protein>
    <submittedName>
        <fullName evidence="1">Uncharacterized protein</fullName>
    </submittedName>
</protein>
<keyword evidence="2" id="KW-1185">Reference proteome</keyword>
<dbReference type="AlphaFoldDB" id="A0A8J7BW48"/>
<evidence type="ECO:0000313" key="1">
    <source>
        <dbReference type="EMBL" id="MBD2771122.1"/>
    </source>
</evidence>
<dbReference type="Proteomes" id="UP000629098">
    <property type="component" value="Unassembled WGS sequence"/>
</dbReference>
<accession>A0A8J7BW48</accession>